<feature type="compositionally biased region" description="Low complexity" evidence="5">
    <location>
        <begin position="57"/>
        <end position="70"/>
    </location>
</feature>
<accession>A0A453AWG8</accession>
<protein>
    <recommendedName>
        <fullName evidence="6">SWIM-type domain-containing protein</fullName>
    </recommendedName>
</protein>
<feature type="domain" description="SWIM-type" evidence="6">
    <location>
        <begin position="683"/>
        <end position="738"/>
    </location>
</feature>
<sequence>WRESSSVLKKNSSSQSLPTAKLETAADTPDGSPAPTKPSMEAAAEPHASDSSASPIGADAPASNPGAAAGARKRKAPAATARKPRKRQAQEPIQIPAYYGHREEFYCVKGDDLVDCSYISPRVKDCAHVIGQLPLQPQSMSLVDLQLWIFKLFWLHPETQDLAIKGFIKQRKTDLFDEFEPDWYMEYCPWDTHYFQTDKCWSAFANKLKRKRNVTQKFMLYAECSEIKHYGILLKAIHDDYSQLTRVVLPGTKCLTTSNFRFLRLVEDLSMTPKEIIAYLAEHYDEQMSPPEAWRARQKALEQEFGTFYDSHNFAPRLLKDITCKTPWGFVDIKDAEVAGCSNFRVLHRIFWAFGQCVQAFNHCRPVLCIKGTPLCGKYQEVLLTAVALDANGYSIPVACAVVEGETKESWMWFLGNLEQAVRHPSDVCIIHDYKRELIDAIEDFLSSDQRQWQKVESRWCMEHLAKDFFAYFGDKNLVLMFKKLCQQRRLNKFVKIWKELDELTTKYTVEREGGTSGEMQQELVQHDEADLVAQSPCNRPDSVGSEEEGDHANENEGKVTKFSDWIRLKPMEKWSLVHDTKGARYGIMGADISNIYKNDPVLKGITCLPLSAIVEVTFLRLVEHFKNTSATANEAIGNPSMNFPERVLDDMNSKMHKSKMHRVICLDTKTRNVFQGKQFRNFTVQSRQKNEVVHLKSESISKFGESTIQESATCSCNKPQLLHRPCTHVIAVCCQIGVSTATYMSPYYSLAYLGRIWSGNFDEYKISRGYRSITPFECNTTTWIPDKRLECGLPVFVTSDCLETVADESEQQCNTGNGSTEDNQGVTTRTEEPNEI</sequence>
<keyword evidence="1" id="KW-0479">Metal-binding</keyword>
<keyword evidence="2 4" id="KW-0863">Zinc-finger</keyword>
<feature type="region of interest" description="Disordered" evidence="5">
    <location>
        <begin position="536"/>
        <end position="557"/>
    </location>
</feature>
<organism evidence="7 8">
    <name type="scientific">Aegilops tauschii subsp. strangulata</name>
    <name type="common">Goatgrass</name>
    <dbReference type="NCBI Taxonomy" id="200361"/>
    <lineage>
        <taxon>Eukaryota</taxon>
        <taxon>Viridiplantae</taxon>
        <taxon>Streptophyta</taxon>
        <taxon>Embryophyta</taxon>
        <taxon>Tracheophyta</taxon>
        <taxon>Spermatophyta</taxon>
        <taxon>Magnoliopsida</taxon>
        <taxon>Liliopsida</taxon>
        <taxon>Poales</taxon>
        <taxon>Poaceae</taxon>
        <taxon>BOP clade</taxon>
        <taxon>Pooideae</taxon>
        <taxon>Triticodae</taxon>
        <taxon>Triticeae</taxon>
        <taxon>Triticinae</taxon>
        <taxon>Aegilops</taxon>
    </lineage>
</organism>
<reference evidence="8" key="1">
    <citation type="journal article" date="2014" name="Science">
        <title>Ancient hybridizations among the ancestral genomes of bread wheat.</title>
        <authorList>
            <consortium name="International Wheat Genome Sequencing Consortium,"/>
            <person name="Marcussen T."/>
            <person name="Sandve S.R."/>
            <person name="Heier L."/>
            <person name="Spannagl M."/>
            <person name="Pfeifer M."/>
            <person name="Jakobsen K.S."/>
            <person name="Wulff B.B."/>
            <person name="Steuernagel B."/>
            <person name="Mayer K.F."/>
            <person name="Olsen O.A."/>
        </authorList>
    </citation>
    <scope>NUCLEOTIDE SEQUENCE [LARGE SCALE GENOMIC DNA]</scope>
    <source>
        <strain evidence="8">cv. AL8/78</strain>
    </source>
</reference>
<reference evidence="7" key="5">
    <citation type="journal article" date="2021" name="G3 (Bethesda)">
        <title>Aegilops tauschii genome assembly Aet v5.0 features greater sequence contiguity and improved annotation.</title>
        <authorList>
            <person name="Wang L."/>
            <person name="Zhu T."/>
            <person name="Rodriguez J.C."/>
            <person name="Deal K.R."/>
            <person name="Dubcovsky J."/>
            <person name="McGuire P.E."/>
            <person name="Lux T."/>
            <person name="Spannagl M."/>
            <person name="Mayer K.F.X."/>
            <person name="Baldrich P."/>
            <person name="Meyers B.C."/>
            <person name="Huo N."/>
            <person name="Gu Y.Q."/>
            <person name="Zhou H."/>
            <person name="Devos K.M."/>
            <person name="Bennetzen J.L."/>
            <person name="Unver T."/>
            <person name="Budak H."/>
            <person name="Gulick P.J."/>
            <person name="Galiba G."/>
            <person name="Kalapos B."/>
            <person name="Nelson D.R."/>
            <person name="Li P."/>
            <person name="You F.M."/>
            <person name="Luo M.C."/>
            <person name="Dvorak J."/>
        </authorList>
    </citation>
    <scope>NUCLEOTIDE SEQUENCE [LARGE SCALE GENOMIC DNA]</scope>
    <source>
        <strain evidence="7">cv. AL8/78</strain>
    </source>
</reference>
<evidence type="ECO:0000256" key="4">
    <source>
        <dbReference type="PROSITE-ProRule" id="PRU00325"/>
    </source>
</evidence>
<proteinExistence type="predicted"/>
<evidence type="ECO:0000259" key="6">
    <source>
        <dbReference type="PROSITE" id="PS50966"/>
    </source>
</evidence>
<dbReference type="Proteomes" id="UP000015105">
    <property type="component" value="Chromosome 2D"/>
</dbReference>
<evidence type="ECO:0000256" key="2">
    <source>
        <dbReference type="ARBA" id="ARBA00022771"/>
    </source>
</evidence>
<feature type="compositionally biased region" description="Polar residues" evidence="5">
    <location>
        <begin position="812"/>
        <end position="829"/>
    </location>
</feature>
<evidence type="ECO:0000256" key="1">
    <source>
        <dbReference type="ARBA" id="ARBA00022723"/>
    </source>
</evidence>
<evidence type="ECO:0000256" key="3">
    <source>
        <dbReference type="ARBA" id="ARBA00022833"/>
    </source>
</evidence>
<reference evidence="7" key="4">
    <citation type="submission" date="2019-03" db="UniProtKB">
        <authorList>
            <consortium name="EnsemblPlants"/>
        </authorList>
    </citation>
    <scope>IDENTIFICATION</scope>
</reference>
<dbReference type="PANTHER" id="PTHR31973">
    <property type="entry name" value="POLYPROTEIN, PUTATIVE-RELATED"/>
    <property type="match status" value="1"/>
</dbReference>
<dbReference type="GO" id="GO:0008270">
    <property type="term" value="F:zinc ion binding"/>
    <property type="evidence" value="ECO:0007669"/>
    <property type="project" value="UniProtKB-KW"/>
</dbReference>
<dbReference type="PANTHER" id="PTHR31973:SF184">
    <property type="entry name" value="OS02G0685500 PROTEIN"/>
    <property type="match status" value="1"/>
</dbReference>
<feature type="region of interest" description="Disordered" evidence="5">
    <location>
        <begin position="1"/>
        <end position="94"/>
    </location>
</feature>
<reference evidence="7" key="3">
    <citation type="journal article" date="2017" name="Nature">
        <title>Genome sequence of the progenitor of the wheat D genome Aegilops tauschii.</title>
        <authorList>
            <person name="Luo M.C."/>
            <person name="Gu Y.Q."/>
            <person name="Puiu D."/>
            <person name="Wang H."/>
            <person name="Twardziok S.O."/>
            <person name="Deal K.R."/>
            <person name="Huo N."/>
            <person name="Zhu T."/>
            <person name="Wang L."/>
            <person name="Wang Y."/>
            <person name="McGuire P.E."/>
            <person name="Liu S."/>
            <person name="Long H."/>
            <person name="Ramasamy R.K."/>
            <person name="Rodriguez J.C."/>
            <person name="Van S.L."/>
            <person name="Yuan L."/>
            <person name="Wang Z."/>
            <person name="Xia Z."/>
            <person name="Xiao L."/>
            <person name="Anderson O.D."/>
            <person name="Ouyang S."/>
            <person name="Liang Y."/>
            <person name="Zimin A.V."/>
            <person name="Pertea G."/>
            <person name="Qi P."/>
            <person name="Bennetzen J.L."/>
            <person name="Dai X."/>
            <person name="Dawson M.W."/>
            <person name="Muller H.G."/>
            <person name="Kugler K."/>
            <person name="Rivarola-Duarte L."/>
            <person name="Spannagl M."/>
            <person name="Mayer K.F.X."/>
            <person name="Lu F.H."/>
            <person name="Bevan M.W."/>
            <person name="Leroy P."/>
            <person name="Li P."/>
            <person name="You F.M."/>
            <person name="Sun Q."/>
            <person name="Liu Z."/>
            <person name="Lyons E."/>
            <person name="Wicker T."/>
            <person name="Salzberg S.L."/>
            <person name="Devos K.M."/>
            <person name="Dvorak J."/>
        </authorList>
    </citation>
    <scope>NUCLEOTIDE SEQUENCE [LARGE SCALE GENOMIC DNA]</scope>
    <source>
        <strain evidence="7">cv. AL8/78</strain>
    </source>
</reference>
<dbReference type="SMART" id="SM00575">
    <property type="entry name" value="ZnF_PMZ"/>
    <property type="match status" value="1"/>
</dbReference>
<feature type="compositionally biased region" description="Basic residues" evidence="5">
    <location>
        <begin position="71"/>
        <end position="87"/>
    </location>
</feature>
<keyword evidence="3" id="KW-0862">Zinc</keyword>
<dbReference type="InterPro" id="IPR007527">
    <property type="entry name" value="Znf_SWIM"/>
</dbReference>
<evidence type="ECO:0000313" key="7">
    <source>
        <dbReference type="EnsemblPlants" id="AET2Gv20281500.9"/>
    </source>
</evidence>
<keyword evidence="8" id="KW-1185">Reference proteome</keyword>
<name>A0A453AWG8_AEGTS</name>
<evidence type="ECO:0000256" key="5">
    <source>
        <dbReference type="SAM" id="MobiDB-lite"/>
    </source>
</evidence>
<dbReference type="AlphaFoldDB" id="A0A453AWG8"/>
<evidence type="ECO:0000313" key="8">
    <source>
        <dbReference type="Proteomes" id="UP000015105"/>
    </source>
</evidence>
<dbReference type="EnsemblPlants" id="AET2Gv20281500.9">
    <property type="protein sequence ID" value="AET2Gv20281500.9"/>
    <property type="gene ID" value="AET2Gv20281500"/>
</dbReference>
<dbReference type="InterPro" id="IPR018289">
    <property type="entry name" value="MULE_transposase_dom"/>
</dbReference>
<reference evidence="8" key="2">
    <citation type="journal article" date="2017" name="Nat. Plants">
        <title>The Aegilops tauschii genome reveals multiple impacts of transposons.</title>
        <authorList>
            <person name="Zhao G."/>
            <person name="Zou C."/>
            <person name="Li K."/>
            <person name="Wang K."/>
            <person name="Li T."/>
            <person name="Gao L."/>
            <person name="Zhang X."/>
            <person name="Wang H."/>
            <person name="Yang Z."/>
            <person name="Liu X."/>
            <person name="Jiang W."/>
            <person name="Mao L."/>
            <person name="Kong X."/>
            <person name="Jiao Y."/>
            <person name="Jia J."/>
        </authorList>
    </citation>
    <scope>NUCLEOTIDE SEQUENCE [LARGE SCALE GENOMIC DNA]</scope>
    <source>
        <strain evidence="8">cv. AL8/78</strain>
    </source>
</reference>
<dbReference type="Gramene" id="AET2Gv20281500.9">
    <property type="protein sequence ID" value="AET2Gv20281500.9"/>
    <property type="gene ID" value="AET2Gv20281500"/>
</dbReference>
<dbReference type="InterPro" id="IPR006564">
    <property type="entry name" value="Znf_PMZ"/>
</dbReference>
<dbReference type="Pfam" id="PF10551">
    <property type="entry name" value="MULE"/>
    <property type="match status" value="1"/>
</dbReference>
<feature type="compositionally biased region" description="Low complexity" evidence="5">
    <location>
        <begin position="1"/>
        <end position="17"/>
    </location>
</feature>
<dbReference type="STRING" id="200361.A0A453AWG8"/>
<feature type="region of interest" description="Disordered" evidence="5">
    <location>
        <begin position="812"/>
        <end position="837"/>
    </location>
</feature>
<dbReference type="PROSITE" id="PS50966">
    <property type="entry name" value="ZF_SWIM"/>
    <property type="match status" value="1"/>
</dbReference>